<proteinExistence type="predicted"/>
<accession>A0A4S2H8X7</accession>
<name>A0A4S2H8X7_9PROT</name>
<dbReference type="InterPro" id="IPR006837">
    <property type="entry name" value="Divergent_DAC"/>
</dbReference>
<dbReference type="GO" id="GO:0005975">
    <property type="term" value="P:carbohydrate metabolic process"/>
    <property type="evidence" value="ECO:0007669"/>
    <property type="project" value="InterPro"/>
</dbReference>
<reference evidence="1 2" key="1">
    <citation type="journal article" date="2013" name="Int. J. Syst. Evol. Microbiol.">
        <title>Marinicauda pacifica gen. nov., sp. nov., a prosthecate alphaproteobacterium of the family Hyphomonadaceae isolated from deep seawater.</title>
        <authorList>
            <person name="Zhang X.Y."/>
            <person name="Li G.W."/>
            <person name="Wang C.S."/>
            <person name="Zhang Y.J."/>
            <person name="Xu X.W."/>
            <person name="Li H."/>
            <person name="Liu A."/>
            <person name="Liu C."/>
            <person name="Xie B.B."/>
            <person name="Qin Q.L."/>
            <person name="Xu Z."/>
            <person name="Chen X.L."/>
            <person name="Zhou B.C."/>
            <person name="Zhang Y.Z."/>
        </authorList>
    </citation>
    <scope>NUCLEOTIDE SEQUENCE [LARGE SCALE GENOMIC DNA]</scope>
    <source>
        <strain evidence="1 2">P-1 km-3</strain>
    </source>
</reference>
<dbReference type="PANTHER" id="PTHR30105">
    <property type="entry name" value="UNCHARACTERIZED YIBQ-RELATED"/>
    <property type="match status" value="1"/>
</dbReference>
<evidence type="ECO:0000313" key="2">
    <source>
        <dbReference type="Proteomes" id="UP000305451"/>
    </source>
</evidence>
<organism evidence="1 2">
    <name type="scientific">Marinicauda pacifica</name>
    <dbReference type="NCBI Taxonomy" id="1133559"/>
    <lineage>
        <taxon>Bacteria</taxon>
        <taxon>Pseudomonadati</taxon>
        <taxon>Pseudomonadota</taxon>
        <taxon>Alphaproteobacteria</taxon>
        <taxon>Maricaulales</taxon>
        <taxon>Maricaulaceae</taxon>
        <taxon>Marinicauda</taxon>
    </lineage>
</organism>
<dbReference type="SUPFAM" id="SSF88713">
    <property type="entry name" value="Glycoside hydrolase/deacetylase"/>
    <property type="match status" value="1"/>
</dbReference>
<sequence length="377" mass="39245">MSRLPQRTSPLRMPLLAGAGAALVCALLAGGLALLGTQPARTIGARAPLPEAPVELARAEIPSDEPQEPAFSEGMDEDVALPGVEDAEAALNPSPEAAPVPAPVTPEAPLAGLFEPGPGGPLPIIASSGQRPDQAYAKAFDGDLDAPTIAVVIGGLGLNRALTLEAIETLPGEVTLSFVPYARDLQAWVDRARADGHEVLIELPMEPFDYPNNDPGPHTLLSDASEAENTRRLDWLLSRAAGYTGVINYLGARLGADAEALGHVFSVLETRGLTVFHDGSGRRPALASAQEMSGAQLALVDRLVDANPEASAIDNRLLELEALSLQNGTALGLGSPYPSTIENLAAWANSLPARGYQLAPASFVARQRLAAQADPES</sequence>
<evidence type="ECO:0000313" key="1">
    <source>
        <dbReference type="EMBL" id="TGY92297.1"/>
    </source>
</evidence>
<dbReference type="Pfam" id="PF04748">
    <property type="entry name" value="Polysacc_deac_2"/>
    <property type="match status" value="1"/>
</dbReference>
<dbReference type="Proteomes" id="UP000305451">
    <property type="component" value="Unassembled WGS sequence"/>
</dbReference>
<dbReference type="OrthoDB" id="9784811at2"/>
<dbReference type="CDD" id="cd10936">
    <property type="entry name" value="CE4_DAC2"/>
    <property type="match status" value="1"/>
</dbReference>
<keyword evidence="2" id="KW-1185">Reference proteome</keyword>
<dbReference type="PANTHER" id="PTHR30105:SF2">
    <property type="entry name" value="DIVERGENT POLYSACCHARIDE DEACETYLASE SUPERFAMILY"/>
    <property type="match status" value="1"/>
</dbReference>
<dbReference type="Gene3D" id="3.20.20.370">
    <property type="entry name" value="Glycoside hydrolase/deacetylase"/>
    <property type="match status" value="1"/>
</dbReference>
<gene>
    <name evidence="1" type="ORF">E5162_11655</name>
</gene>
<dbReference type="EMBL" id="SRXV01000003">
    <property type="protein sequence ID" value="TGY92297.1"/>
    <property type="molecule type" value="Genomic_DNA"/>
</dbReference>
<protein>
    <submittedName>
        <fullName evidence="1">Divergent polysaccharide deacetylase family protein</fullName>
    </submittedName>
</protein>
<dbReference type="AlphaFoldDB" id="A0A4S2H8X7"/>
<comment type="caution">
    <text evidence="1">The sequence shown here is derived from an EMBL/GenBank/DDBJ whole genome shotgun (WGS) entry which is preliminary data.</text>
</comment>
<dbReference type="InterPro" id="IPR011330">
    <property type="entry name" value="Glyco_hydro/deAcase_b/a-brl"/>
</dbReference>
<dbReference type="RefSeq" id="WP_135945430.1">
    <property type="nucleotide sequence ID" value="NZ_BMEI01000003.1"/>
</dbReference>